<evidence type="ECO:0000313" key="10">
    <source>
        <dbReference type="EMBL" id="VAW97431.1"/>
    </source>
</evidence>
<dbReference type="GO" id="GO:0016020">
    <property type="term" value="C:membrane"/>
    <property type="evidence" value="ECO:0007669"/>
    <property type="project" value="UniProtKB-SubCell"/>
</dbReference>
<evidence type="ECO:0000256" key="8">
    <source>
        <dbReference type="SAM" id="Phobius"/>
    </source>
</evidence>
<accession>A0A3B1A068</accession>
<dbReference type="SUPFAM" id="SSF158791">
    <property type="entry name" value="MgtE N-terminal domain-like"/>
    <property type="match status" value="1"/>
</dbReference>
<dbReference type="Gene3D" id="1.25.60.10">
    <property type="entry name" value="MgtE N-terminal domain-like"/>
    <property type="match status" value="1"/>
</dbReference>
<keyword evidence="6 8" id="KW-1133">Transmembrane helix</keyword>
<dbReference type="InterPro" id="IPR036739">
    <property type="entry name" value="SLC41_membr_dom_sf"/>
</dbReference>
<gene>
    <name evidence="10" type="ORF">MNBD_GAMMA21-2514</name>
</gene>
<feature type="domain" description="CBS" evidence="9">
    <location>
        <begin position="209"/>
        <end position="267"/>
    </location>
</feature>
<evidence type="ECO:0000256" key="2">
    <source>
        <dbReference type="ARBA" id="ARBA00009749"/>
    </source>
</evidence>
<dbReference type="Pfam" id="PF00571">
    <property type="entry name" value="CBS"/>
    <property type="match status" value="2"/>
</dbReference>
<keyword evidence="7 8" id="KW-0472">Membrane</keyword>
<dbReference type="AlphaFoldDB" id="A0A3B1A068"/>
<feature type="transmembrane region" description="Helical" evidence="8">
    <location>
        <begin position="430"/>
        <end position="453"/>
    </location>
</feature>
<dbReference type="SMART" id="SM00924">
    <property type="entry name" value="MgtE_N"/>
    <property type="match status" value="1"/>
</dbReference>
<evidence type="ECO:0000259" key="9">
    <source>
        <dbReference type="PROSITE" id="PS51371"/>
    </source>
</evidence>
<dbReference type="Gene3D" id="1.10.357.20">
    <property type="entry name" value="SLC41 divalent cation transporters, integral membrane domain"/>
    <property type="match status" value="1"/>
</dbReference>
<feature type="transmembrane region" description="Helical" evidence="8">
    <location>
        <begin position="365"/>
        <end position="387"/>
    </location>
</feature>
<reference evidence="10" key="1">
    <citation type="submission" date="2018-06" db="EMBL/GenBank/DDBJ databases">
        <authorList>
            <person name="Zhirakovskaya E."/>
        </authorList>
    </citation>
    <scope>NUCLEOTIDE SEQUENCE</scope>
</reference>
<dbReference type="SUPFAM" id="SSF161093">
    <property type="entry name" value="MgtE membrane domain-like"/>
    <property type="match status" value="1"/>
</dbReference>
<evidence type="ECO:0000256" key="3">
    <source>
        <dbReference type="ARBA" id="ARBA00022448"/>
    </source>
</evidence>
<evidence type="ECO:0000256" key="7">
    <source>
        <dbReference type="ARBA" id="ARBA00023136"/>
    </source>
</evidence>
<keyword evidence="3" id="KW-0813">Transport</keyword>
<feature type="transmembrane region" description="Helical" evidence="8">
    <location>
        <begin position="291"/>
        <end position="308"/>
    </location>
</feature>
<dbReference type="InterPro" id="IPR006668">
    <property type="entry name" value="Mg_transptr_MgtE_intracell_dom"/>
</dbReference>
<evidence type="ECO:0000256" key="4">
    <source>
        <dbReference type="ARBA" id="ARBA00022692"/>
    </source>
</evidence>
<dbReference type="PANTHER" id="PTHR43773:SF1">
    <property type="entry name" value="MAGNESIUM TRANSPORTER MGTE"/>
    <property type="match status" value="1"/>
</dbReference>
<keyword evidence="5" id="KW-0460">Magnesium</keyword>
<dbReference type="EMBL" id="UOFR01000049">
    <property type="protein sequence ID" value="VAW97431.1"/>
    <property type="molecule type" value="Genomic_DNA"/>
</dbReference>
<name>A0A3B1A068_9ZZZZ</name>
<evidence type="ECO:0000256" key="6">
    <source>
        <dbReference type="ARBA" id="ARBA00022989"/>
    </source>
</evidence>
<evidence type="ECO:0000256" key="5">
    <source>
        <dbReference type="ARBA" id="ARBA00022842"/>
    </source>
</evidence>
<dbReference type="InterPro" id="IPR006669">
    <property type="entry name" value="MgtE_transporter"/>
</dbReference>
<sequence>MNTKPIDEKEKDVNLLAELTNALDENDSSRLITLLSDLHPAEIAHYLEALTGQQRQAIWPSIPAEYEGQVLLHLNDEARSALIETMDAEALVAATEGLDTDDLADILPEMPQNVIQELLLTMEYQDRERLRSVLAYAEDTAGGLMDLDTIMVRADISLDVVFRFLRRRNEIPATTDSLFVVDREGVFQGILPFNDLLTHDTETLVGDIMDAGIEGIPADMPAQDVANMFERRDLVTAPVVDKNKKLLGRITIDDVVDVIKDKADHSFMGTAGLTEEEDLFAPVIKSTRRRLVWLGVNLITAILASWVIRQFDATIDKLVALAVLMPIVASMGGIAGSQTLTLVIRAMALGQISKTNARRLLFKEIGVGIWNGLIWAVVVAAVAELWYNNLQLSIVIGVAIIVNLLVAAIAGATIPLLLKRMNIDPALSASVVLTTITDVLGFFVFLGLAALFLV</sequence>
<dbReference type="SMART" id="SM00116">
    <property type="entry name" value="CBS"/>
    <property type="match status" value="2"/>
</dbReference>
<dbReference type="Pfam" id="PF01769">
    <property type="entry name" value="MgtE"/>
    <property type="match status" value="1"/>
</dbReference>
<proteinExistence type="inferred from homology"/>
<feature type="domain" description="CBS" evidence="9">
    <location>
        <begin position="145"/>
        <end position="208"/>
    </location>
</feature>
<feature type="transmembrane region" description="Helical" evidence="8">
    <location>
        <begin position="393"/>
        <end position="418"/>
    </location>
</feature>
<protein>
    <submittedName>
        <fullName evidence="10">Mg/Co/Ni transporter MgtE, CBS domain-containing</fullName>
    </submittedName>
</protein>
<dbReference type="InterPro" id="IPR006667">
    <property type="entry name" value="SLC41_membr_dom"/>
</dbReference>
<dbReference type="GO" id="GO:0015095">
    <property type="term" value="F:magnesium ion transmembrane transporter activity"/>
    <property type="evidence" value="ECO:0007669"/>
    <property type="project" value="InterPro"/>
</dbReference>
<keyword evidence="4 8" id="KW-0812">Transmembrane</keyword>
<comment type="similarity">
    <text evidence="2">Belongs to the SLC41A transporter family.</text>
</comment>
<comment type="subcellular location">
    <subcellularLocation>
        <location evidence="1">Membrane</location>
        <topology evidence="1">Multi-pass membrane protein</topology>
    </subcellularLocation>
</comment>
<dbReference type="CDD" id="cd04606">
    <property type="entry name" value="CBS_pair_Mg_transporter"/>
    <property type="match status" value="1"/>
</dbReference>
<evidence type="ECO:0000256" key="1">
    <source>
        <dbReference type="ARBA" id="ARBA00004141"/>
    </source>
</evidence>
<dbReference type="NCBIfam" id="TIGR00400">
    <property type="entry name" value="mgtE"/>
    <property type="match status" value="1"/>
</dbReference>
<dbReference type="Pfam" id="PF03448">
    <property type="entry name" value="MgtE_N"/>
    <property type="match status" value="1"/>
</dbReference>
<dbReference type="PANTHER" id="PTHR43773">
    <property type="entry name" value="MAGNESIUM TRANSPORTER MGTE"/>
    <property type="match status" value="1"/>
</dbReference>
<dbReference type="InterPro" id="IPR046342">
    <property type="entry name" value="CBS_dom_sf"/>
</dbReference>
<organism evidence="10">
    <name type="scientific">hydrothermal vent metagenome</name>
    <dbReference type="NCBI Taxonomy" id="652676"/>
    <lineage>
        <taxon>unclassified sequences</taxon>
        <taxon>metagenomes</taxon>
        <taxon>ecological metagenomes</taxon>
    </lineage>
</organism>
<dbReference type="SUPFAM" id="SSF54631">
    <property type="entry name" value="CBS-domain pair"/>
    <property type="match status" value="1"/>
</dbReference>
<dbReference type="PROSITE" id="PS51371">
    <property type="entry name" value="CBS"/>
    <property type="match status" value="2"/>
</dbReference>
<dbReference type="InterPro" id="IPR038076">
    <property type="entry name" value="MgtE_N_sf"/>
</dbReference>
<dbReference type="InterPro" id="IPR000644">
    <property type="entry name" value="CBS_dom"/>
</dbReference>
<feature type="transmembrane region" description="Helical" evidence="8">
    <location>
        <begin position="320"/>
        <end position="344"/>
    </location>
</feature>
<dbReference type="Gene3D" id="3.10.580.10">
    <property type="entry name" value="CBS-domain"/>
    <property type="match status" value="1"/>
</dbReference>